<gene>
    <name evidence="2" type="ORF">PT974_05808</name>
</gene>
<proteinExistence type="predicted"/>
<dbReference type="Pfam" id="PF17171">
    <property type="entry name" value="GST_C_6"/>
    <property type="match status" value="1"/>
</dbReference>
<keyword evidence="3" id="KW-1185">Reference proteome</keyword>
<sequence>MAAVEPRGSMFAVPTPIRELFKLFPLITLPSEPLPARAPERIRERPRFYVFAREKDVLGSLPSFNPSCLKWQVQKFLHQDLLKSVKRDVLSLDVDILEDSCVIEQPCVTLGSSPFPTTTFDVHLELLPPLPVTGDKIGRYAREKSSINIPNDPPRVEAYSALLTQNIRPAWLYALYLLPSNLPLLTTLYLPSSPLLQLPVLQSLLTAANSEILKTTRRSLISPSQLLADAETALRALSTLLAADDWFFSPSEPGLFDAEVFAYTHLILDDSLGWCDNSLAQCVSKFDNLVAHRQRLYERCWPEKHQQ</sequence>
<evidence type="ECO:0000259" key="1">
    <source>
        <dbReference type="Pfam" id="PF17171"/>
    </source>
</evidence>
<organism evidence="2 3">
    <name type="scientific">Cladobotryum mycophilum</name>
    <dbReference type="NCBI Taxonomy" id="491253"/>
    <lineage>
        <taxon>Eukaryota</taxon>
        <taxon>Fungi</taxon>
        <taxon>Dikarya</taxon>
        <taxon>Ascomycota</taxon>
        <taxon>Pezizomycotina</taxon>
        <taxon>Sordariomycetes</taxon>
        <taxon>Hypocreomycetidae</taxon>
        <taxon>Hypocreales</taxon>
        <taxon>Hypocreaceae</taxon>
        <taxon>Cladobotryum</taxon>
    </lineage>
</organism>
<evidence type="ECO:0000313" key="3">
    <source>
        <dbReference type="Proteomes" id="UP001338125"/>
    </source>
</evidence>
<evidence type="ECO:0000313" key="2">
    <source>
        <dbReference type="EMBL" id="KAK5992404.1"/>
    </source>
</evidence>
<dbReference type="Proteomes" id="UP001338125">
    <property type="component" value="Unassembled WGS sequence"/>
</dbReference>
<dbReference type="EMBL" id="JAVFKD010000012">
    <property type="protein sequence ID" value="KAK5992404.1"/>
    <property type="molecule type" value="Genomic_DNA"/>
</dbReference>
<accession>A0ABR0SK23</accession>
<name>A0ABR0SK23_9HYPO</name>
<dbReference type="InterPro" id="IPR033468">
    <property type="entry name" value="Metaxin_GST"/>
</dbReference>
<protein>
    <recommendedName>
        <fullName evidence="1">Metaxin glutathione S-transferase domain-containing protein</fullName>
    </recommendedName>
</protein>
<reference evidence="2 3" key="1">
    <citation type="submission" date="2024-01" db="EMBL/GenBank/DDBJ databases">
        <title>Complete genome of Cladobotryum mycophilum ATHUM6906.</title>
        <authorList>
            <person name="Christinaki A.C."/>
            <person name="Myridakis A.I."/>
            <person name="Kouvelis V.N."/>
        </authorList>
    </citation>
    <scope>NUCLEOTIDE SEQUENCE [LARGE SCALE GENOMIC DNA]</scope>
    <source>
        <strain evidence="2 3">ATHUM6906</strain>
    </source>
</reference>
<comment type="caution">
    <text evidence="2">The sequence shown here is derived from an EMBL/GenBank/DDBJ whole genome shotgun (WGS) entry which is preliminary data.</text>
</comment>
<feature type="domain" description="Metaxin glutathione S-transferase" evidence="1">
    <location>
        <begin position="230"/>
        <end position="296"/>
    </location>
</feature>